<evidence type="ECO:0000313" key="6">
    <source>
        <dbReference type="Proteomes" id="UP001501594"/>
    </source>
</evidence>
<dbReference type="SUPFAM" id="SSF51206">
    <property type="entry name" value="cAMP-binding domain-like"/>
    <property type="match status" value="1"/>
</dbReference>
<dbReference type="Pfam" id="PF07992">
    <property type="entry name" value="Pyr_redox_2"/>
    <property type="match status" value="1"/>
</dbReference>
<proteinExistence type="predicted"/>
<comment type="caution">
    <text evidence="5">The sequence shown here is derived from an EMBL/GenBank/DDBJ whole genome shotgun (WGS) entry which is preliminary data.</text>
</comment>
<dbReference type="InterPro" id="IPR018490">
    <property type="entry name" value="cNMP-bd_dom_sf"/>
</dbReference>
<reference evidence="6" key="1">
    <citation type="journal article" date="2019" name="Int. J. Syst. Evol. Microbiol.">
        <title>The Global Catalogue of Microorganisms (GCM) 10K type strain sequencing project: providing services to taxonomists for standard genome sequencing and annotation.</title>
        <authorList>
            <consortium name="The Broad Institute Genomics Platform"/>
            <consortium name="The Broad Institute Genome Sequencing Center for Infectious Disease"/>
            <person name="Wu L."/>
            <person name="Ma J."/>
        </authorList>
    </citation>
    <scope>NUCLEOTIDE SEQUENCE [LARGE SCALE GENOMIC DNA]</scope>
    <source>
        <strain evidence="6">JCM 17442</strain>
    </source>
</reference>
<evidence type="ECO:0000256" key="3">
    <source>
        <dbReference type="ARBA" id="ARBA00048132"/>
    </source>
</evidence>
<dbReference type="InterPro" id="IPR023753">
    <property type="entry name" value="FAD/NAD-binding_dom"/>
</dbReference>
<dbReference type="Gene3D" id="3.50.50.60">
    <property type="entry name" value="FAD/NAD(P)-binding domain"/>
    <property type="match status" value="2"/>
</dbReference>
<comment type="catalytic activity">
    <reaction evidence="3">
        <text>[thioredoxin]-dithiol + NADP(+) = [thioredoxin]-disulfide + NADPH + H(+)</text>
        <dbReference type="Rhea" id="RHEA:20345"/>
        <dbReference type="Rhea" id="RHEA-COMP:10698"/>
        <dbReference type="Rhea" id="RHEA-COMP:10700"/>
        <dbReference type="ChEBI" id="CHEBI:15378"/>
        <dbReference type="ChEBI" id="CHEBI:29950"/>
        <dbReference type="ChEBI" id="CHEBI:50058"/>
        <dbReference type="ChEBI" id="CHEBI:57783"/>
        <dbReference type="ChEBI" id="CHEBI:58349"/>
        <dbReference type="EC" id="1.8.1.9"/>
    </reaction>
</comment>
<evidence type="ECO:0000256" key="1">
    <source>
        <dbReference type="ARBA" id="ARBA00022630"/>
    </source>
</evidence>
<dbReference type="PRINTS" id="PR00368">
    <property type="entry name" value="FADPNR"/>
</dbReference>
<dbReference type="Gene3D" id="2.60.120.10">
    <property type="entry name" value="Jelly Rolls"/>
    <property type="match status" value="1"/>
</dbReference>
<feature type="domain" description="Cyclic nucleotide-binding" evidence="4">
    <location>
        <begin position="1"/>
        <end position="109"/>
    </location>
</feature>
<dbReference type="InterPro" id="IPR050097">
    <property type="entry name" value="Ferredoxin-NADP_redctase_2"/>
</dbReference>
<dbReference type="PANTHER" id="PTHR48105">
    <property type="entry name" value="THIOREDOXIN REDUCTASE 1-RELATED-RELATED"/>
    <property type="match status" value="1"/>
</dbReference>
<dbReference type="EMBL" id="BAABAU010000001">
    <property type="protein sequence ID" value="GAA4266017.1"/>
    <property type="molecule type" value="Genomic_DNA"/>
</dbReference>
<organism evidence="5 6">
    <name type="scientific">Frondihabitans peucedani</name>
    <dbReference type="NCBI Taxonomy" id="598626"/>
    <lineage>
        <taxon>Bacteria</taxon>
        <taxon>Bacillati</taxon>
        <taxon>Actinomycetota</taxon>
        <taxon>Actinomycetes</taxon>
        <taxon>Micrococcales</taxon>
        <taxon>Microbacteriaceae</taxon>
        <taxon>Frondihabitans</taxon>
    </lineage>
</organism>
<accession>A0ABP8E1C9</accession>
<dbReference type="InterPro" id="IPR000595">
    <property type="entry name" value="cNMP-bd_dom"/>
</dbReference>
<evidence type="ECO:0000313" key="5">
    <source>
        <dbReference type="EMBL" id="GAA4266017.1"/>
    </source>
</evidence>
<keyword evidence="2" id="KW-0560">Oxidoreductase</keyword>
<evidence type="ECO:0000259" key="4">
    <source>
        <dbReference type="PROSITE" id="PS50042"/>
    </source>
</evidence>
<dbReference type="SUPFAM" id="SSF51905">
    <property type="entry name" value="FAD/NAD(P)-binding domain"/>
    <property type="match status" value="1"/>
</dbReference>
<dbReference type="Proteomes" id="UP001501594">
    <property type="component" value="Unassembled WGS sequence"/>
</dbReference>
<dbReference type="PRINTS" id="PR00469">
    <property type="entry name" value="PNDRDTASEII"/>
</dbReference>
<keyword evidence="6" id="KW-1185">Reference proteome</keyword>
<sequence>MSFGVSQEVPAGTNLFAAGDLDPDFFVLAGAQVALVVSDGLTGVRKTIAFQGPTDFVGELGQLTHQAAFVTARVTQSGPVWRIPADRIQELMSRDGSVAEVFMQTFQARREWFLEFAGDSLIAAGREHDSVSNALRAFLVRMRLPHRWIDEGDPAAARLQARYGIGALPLVAMEGHVLTRAAPDDVAEKVGHAYRRSQESVADMLVIGGGPAGMAAAVYGASEGLDTVCVDGVGPGGQAAATSRIENYLGFPEGLSGDELLNKAALQALKFGAGLHAPLEVVALEPSGPIIRVALRGPAVILARTVVIATGVRYRNLDIDRWADFIGAGIYYGASDLEARQCQGQGVIVVGGGNSAGQACLYLAQRDCDVTLVIRGGQLDASMSAYLVSRIRQNSCVRVLLNAEVRALHGERNLEAVTISSTERGPETLAASALFCFVGAVPDTDWLPGLALDDHGFVLTGAEAQTTTSANNPPLPFETSLAGVFAAGDVRSGSMKRVAAAAGEGASAVASVHRRLAVLDAAAIG</sequence>
<evidence type="ECO:0000256" key="2">
    <source>
        <dbReference type="ARBA" id="ARBA00023002"/>
    </source>
</evidence>
<dbReference type="PROSITE" id="PS50042">
    <property type="entry name" value="CNMP_BINDING_3"/>
    <property type="match status" value="1"/>
</dbReference>
<dbReference type="InterPro" id="IPR036188">
    <property type="entry name" value="FAD/NAD-bd_sf"/>
</dbReference>
<dbReference type="InterPro" id="IPR014710">
    <property type="entry name" value="RmlC-like_jellyroll"/>
</dbReference>
<dbReference type="CDD" id="cd00038">
    <property type="entry name" value="CAP_ED"/>
    <property type="match status" value="1"/>
</dbReference>
<name>A0ABP8E1C9_9MICO</name>
<keyword evidence="1" id="KW-0285">Flavoprotein</keyword>
<protein>
    <submittedName>
        <fullName evidence="5">FAD-dependent oxidoreductase</fullName>
    </submittedName>
</protein>
<gene>
    <name evidence="5" type="ORF">GCM10022256_16290</name>
</gene>
<dbReference type="Pfam" id="PF00027">
    <property type="entry name" value="cNMP_binding"/>
    <property type="match status" value="1"/>
</dbReference>